<dbReference type="InterPro" id="IPR007409">
    <property type="entry name" value="Restrct_endonuc_type1_HsdR_N"/>
</dbReference>
<dbReference type="Pfam" id="PF04313">
    <property type="entry name" value="HSDR_N"/>
    <property type="match status" value="1"/>
</dbReference>
<name>A0AAJ6NWI0_9CYAN</name>
<dbReference type="RefSeq" id="WP_281485277.1">
    <property type="nucleotide sequence ID" value="NZ_CP124543.1"/>
</dbReference>
<dbReference type="GO" id="GO:0009307">
    <property type="term" value="P:DNA restriction-modification system"/>
    <property type="evidence" value="ECO:0007669"/>
    <property type="project" value="UniProtKB-KW"/>
</dbReference>
<accession>A0AAJ6NWI0</accession>
<gene>
    <name evidence="2" type="ORF">QI031_11430</name>
</gene>
<dbReference type="GO" id="GO:0009035">
    <property type="term" value="F:type I site-specific deoxyribonuclease activity"/>
    <property type="evidence" value="ECO:0007669"/>
    <property type="project" value="UniProtKB-EC"/>
</dbReference>
<evidence type="ECO:0000259" key="1">
    <source>
        <dbReference type="Pfam" id="PF04313"/>
    </source>
</evidence>
<evidence type="ECO:0000313" key="2">
    <source>
        <dbReference type="EMBL" id="WGV28045.1"/>
    </source>
</evidence>
<organism evidence="2 3">
    <name type="scientific">Halotia branconii CENA392</name>
    <dbReference type="NCBI Taxonomy" id="1539056"/>
    <lineage>
        <taxon>Bacteria</taxon>
        <taxon>Bacillati</taxon>
        <taxon>Cyanobacteriota</taxon>
        <taxon>Cyanophyceae</taxon>
        <taxon>Nostocales</taxon>
        <taxon>Nodulariaceae</taxon>
        <taxon>Halotia</taxon>
    </lineage>
</organism>
<dbReference type="KEGG" id="hbq:QI031_11430"/>
<evidence type="ECO:0000313" key="3">
    <source>
        <dbReference type="Proteomes" id="UP001223520"/>
    </source>
</evidence>
<sequence length="211" mass="24249">MVQVTQGKDITLAQLIDDFGLQLADNKQFFSEWQQDLPDLSESEKELLNEVKAEYLHLSKYPVLEPVVKMVVLSPLLRLAGFYQPPFYIASEQEVEIWSEDEGTIVRGRIDILVFHPPLWVLVIEAKRAQYSLVPAIPQALADMLGNSDTGKPTFGFVTNGQEFQFIKLMKQDTAKYALSYTFFLNREEDIYTVVKVLKHLSKLVRNINYM</sequence>
<proteinExistence type="predicted"/>
<dbReference type="GO" id="GO:0003677">
    <property type="term" value="F:DNA binding"/>
    <property type="evidence" value="ECO:0007669"/>
    <property type="project" value="UniProtKB-KW"/>
</dbReference>
<dbReference type="Proteomes" id="UP001223520">
    <property type="component" value="Chromosome"/>
</dbReference>
<protein>
    <submittedName>
        <fullName evidence="2">Type I restriction enzyme HsdR N-terminal domain-containing protein</fullName>
    </submittedName>
</protein>
<dbReference type="GO" id="GO:0005524">
    <property type="term" value="F:ATP binding"/>
    <property type="evidence" value="ECO:0007669"/>
    <property type="project" value="UniProtKB-KW"/>
</dbReference>
<dbReference type="EMBL" id="CP124543">
    <property type="protein sequence ID" value="WGV28045.1"/>
    <property type="molecule type" value="Genomic_DNA"/>
</dbReference>
<keyword evidence="3" id="KW-1185">Reference proteome</keyword>
<reference evidence="2 3" key="1">
    <citation type="journal article" date="2023" name="Limnol Oceanogr Lett">
        <title>Environmental adaptations by the intertidal Antarctic cyanobacterium Halotia branconii CENA392 as revealed using long-read genome sequencing.</title>
        <authorList>
            <person name="Dextro R.B."/>
            <person name="Delbaje E."/>
            <person name="Freitas P.N.N."/>
            <person name="Geraldes V."/>
            <person name="Pinto E."/>
            <person name="Long P.F."/>
            <person name="Fiore M.F."/>
        </authorList>
    </citation>
    <scope>NUCLEOTIDE SEQUENCE [LARGE SCALE GENOMIC DNA]</scope>
    <source>
        <strain evidence="2 3">CENA392</strain>
    </source>
</reference>
<feature type="domain" description="Restriction endonuclease type I HsdR N-terminal" evidence="1">
    <location>
        <begin position="14"/>
        <end position="170"/>
    </location>
</feature>
<dbReference type="AlphaFoldDB" id="A0AAJ6NWI0"/>